<sequence>MKNLMNVFTKKSFLATIAVATAMFFTSCTKEDAGIGASVTFSLNSTASGSQTVPASSNGNGQGTLTGTYNSETKVATYTTTWSNLSGAPINGALFAGAVGQIGTSITTWSFGSGLTGSGSYSTSTTLNAEQEAQLLAGNAYFILTTSANVTGEIRGQITATRQ</sequence>
<dbReference type="EMBL" id="JAACJS010000015">
    <property type="protein sequence ID" value="NCI50780.1"/>
    <property type="molecule type" value="Genomic_DNA"/>
</dbReference>
<accession>A0ABX0A0K6</accession>
<dbReference type="Pfam" id="PF07452">
    <property type="entry name" value="CHRD"/>
    <property type="match status" value="1"/>
</dbReference>
<dbReference type="InterPro" id="IPR010895">
    <property type="entry name" value="CHRD"/>
</dbReference>
<feature type="domain" description="CHRD" evidence="2">
    <location>
        <begin position="41"/>
        <end position="160"/>
    </location>
</feature>
<evidence type="ECO:0000259" key="2">
    <source>
        <dbReference type="SMART" id="SM00754"/>
    </source>
</evidence>
<protein>
    <submittedName>
        <fullName evidence="3">CHRD domain-containing protein</fullName>
    </submittedName>
</protein>
<evidence type="ECO:0000313" key="4">
    <source>
        <dbReference type="Proteomes" id="UP000753802"/>
    </source>
</evidence>
<evidence type="ECO:0000313" key="3">
    <source>
        <dbReference type="EMBL" id="NCI50780.1"/>
    </source>
</evidence>
<organism evidence="3 4">
    <name type="scientific">Sediminibacterium roseum</name>
    <dbReference type="NCBI Taxonomy" id="1978412"/>
    <lineage>
        <taxon>Bacteria</taxon>
        <taxon>Pseudomonadati</taxon>
        <taxon>Bacteroidota</taxon>
        <taxon>Chitinophagia</taxon>
        <taxon>Chitinophagales</taxon>
        <taxon>Chitinophagaceae</taxon>
        <taxon>Sediminibacterium</taxon>
    </lineage>
</organism>
<comment type="caution">
    <text evidence="3">The sequence shown here is derived from an EMBL/GenBank/DDBJ whole genome shotgun (WGS) entry which is preliminary data.</text>
</comment>
<evidence type="ECO:0000256" key="1">
    <source>
        <dbReference type="SAM" id="SignalP"/>
    </source>
</evidence>
<reference evidence="3 4" key="1">
    <citation type="submission" date="2020-01" db="EMBL/GenBank/DDBJ databases">
        <title>Genome analysis.</title>
        <authorList>
            <person name="Wu S."/>
            <person name="Wang G."/>
        </authorList>
    </citation>
    <scope>NUCLEOTIDE SEQUENCE [LARGE SCALE GENOMIC DNA]</scope>
    <source>
        <strain evidence="3 4">SYL130</strain>
    </source>
</reference>
<feature type="chain" id="PRO_5045853471" evidence="1">
    <location>
        <begin position="21"/>
        <end position="163"/>
    </location>
</feature>
<name>A0ABX0A0K6_9BACT</name>
<dbReference type="RefSeq" id="WP_161819092.1">
    <property type="nucleotide sequence ID" value="NZ_JAACJS010000015.1"/>
</dbReference>
<dbReference type="SMART" id="SM00754">
    <property type="entry name" value="CHRD"/>
    <property type="match status" value="1"/>
</dbReference>
<feature type="signal peptide" evidence="1">
    <location>
        <begin position="1"/>
        <end position="20"/>
    </location>
</feature>
<proteinExistence type="predicted"/>
<dbReference type="PROSITE" id="PS51257">
    <property type="entry name" value="PROKAR_LIPOPROTEIN"/>
    <property type="match status" value="1"/>
</dbReference>
<gene>
    <name evidence="3" type="ORF">GWC95_12650</name>
</gene>
<keyword evidence="1" id="KW-0732">Signal</keyword>
<dbReference type="Proteomes" id="UP000753802">
    <property type="component" value="Unassembled WGS sequence"/>
</dbReference>
<keyword evidence="4" id="KW-1185">Reference proteome</keyword>